<reference evidence="7 8" key="1">
    <citation type="submission" date="2018-06" db="EMBL/GenBank/DDBJ databases">
        <title>Genomic Encyclopedia of Type Strains, Phase III (KMG-III): the genomes of soil and plant-associated and newly described type strains.</title>
        <authorList>
            <person name="Whitman W."/>
        </authorList>
    </citation>
    <scope>NUCLEOTIDE SEQUENCE [LARGE SCALE GENOMIC DNA]</scope>
    <source>
        <strain evidence="7 8">CGMCC 4.7090</strain>
    </source>
</reference>
<keyword evidence="2" id="KW-1003">Cell membrane</keyword>
<keyword evidence="3 6" id="KW-0812">Transmembrane</keyword>
<keyword evidence="4 6" id="KW-1133">Transmembrane helix</keyword>
<evidence type="ECO:0000313" key="8">
    <source>
        <dbReference type="Proteomes" id="UP000249341"/>
    </source>
</evidence>
<feature type="transmembrane region" description="Helical" evidence="6">
    <location>
        <begin position="87"/>
        <end position="107"/>
    </location>
</feature>
<comment type="subcellular location">
    <subcellularLocation>
        <location evidence="1">Cell membrane</location>
        <topology evidence="1">Multi-pass membrane protein</topology>
    </subcellularLocation>
</comment>
<feature type="transmembrane region" description="Helical" evidence="6">
    <location>
        <begin position="201"/>
        <end position="220"/>
    </location>
</feature>
<accession>A0A327Z9W1</accession>
<dbReference type="Proteomes" id="UP000249341">
    <property type="component" value="Unassembled WGS sequence"/>
</dbReference>
<dbReference type="InterPro" id="IPR002293">
    <property type="entry name" value="AA/rel_permease1"/>
</dbReference>
<comment type="caution">
    <text evidence="7">The sequence shown here is derived from an EMBL/GenBank/DDBJ whole genome shotgun (WGS) entry which is preliminary data.</text>
</comment>
<evidence type="ECO:0000313" key="7">
    <source>
        <dbReference type="EMBL" id="RAK35736.1"/>
    </source>
</evidence>
<evidence type="ECO:0000256" key="5">
    <source>
        <dbReference type="ARBA" id="ARBA00023136"/>
    </source>
</evidence>
<protein>
    <submittedName>
        <fullName evidence="7">Amino acid/polyamine/organocation transporter (APC superfamily)</fullName>
    </submittedName>
</protein>
<dbReference type="GO" id="GO:0005886">
    <property type="term" value="C:plasma membrane"/>
    <property type="evidence" value="ECO:0007669"/>
    <property type="project" value="UniProtKB-SubCell"/>
</dbReference>
<dbReference type="InterPro" id="IPR050367">
    <property type="entry name" value="APC_superfamily"/>
</dbReference>
<dbReference type="RefSeq" id="WP_111650737.1">
    <property type="nucleotide sequence ID" value="NZ_JACHWI010000006.1"/>
</dbReference>
<name>A0A327Z9W1_9ACTN</name>
<dbReference type="Gene3D" id="1.20.1740.10">
    <property type="entry name" value="Amino acid/polyamine transporter I"/>
    <property type="match status" value="1"/>
</dbReference>
<keyword evidence="8" id="KW-1185">Reference proteome</keyword>
<dbReference type="OrthoDB" id="4568421at2"/>
<feature type="transmembrane region" description="Helical" evidence="6">
    <location>
        <begin position="14"/>
        <end position="36"/>
    </location>
</feature>
<evidence type="ECO:0000256" key="1">
    <source>
        <dbReference type="ARBA" id="ARBA00004651"/>
    </source>
</evidence>
<organism evidence="7 8">
    <name type="scientific">Actinoplanes lutulentus</name>
    <dbReference type="NCBI Taxonomy" id="1287878"/>
    <lineage>
        <taxon>Bacteria</taxon>
        <taxon>Bacillati</taxon>
        <taxon>Actinomycetota</taxon>
        <taxon>Actinomycetes</taxon>
        <taxon>Micromonosporales</taxon>
        <taxon>Micromonosporaceae</taxon>
        <taxon>Actinoplanes</taxon>
    </lineage>
</organism>
<dbReference type="PANTHER" id="PTHR42770">
    <property type="entry name" value="AMINO ACID TRANSPORTER-RELATED"/>
    <property type="match status" value="1"/>
</dbReference>
<feature type="transmembrane region" description="Helical" evidence="6">
    <location>
        <begin position="394"/>
        <end position="415"/>
    </location>
</feature>
<evidence type="ECO:0000256" key="3">
    <source>
        <dbReference type="ARBA" id="ARBA00022692"/>
    </source>
</evidence>
<dbReference type="EMBL" id="QLMJ01000009">
    <property type="protein sequence ID" value="RAK35736.1"/>
    <property type="molecule type" value="Genomic_DNA"/>
</dbReference>
<dbReference type="PANTHER" id="PTHR42770:SF11">
    <property type="entry name" value="INNER MEMBRANE TRANSPORT PROTEIN YBAT"/>
    <property type="match status" value="1"/>
</dbReference>
<feature type="transmembrane region" description="Helical" evidence="6">
    <location>
        <begin position="160"/>
        <end position="181"/>
    </location>
</feature>
<feature type="transmembrane region" description="Helical" evidence="6">
    <location>
        <begin position="48"/>
        <end position="67"/>
    </location>
</feature>
<dbReference type="AlphaFoldDB" id="A0A327Z9W1"/>
<feature type="transmembrane region" description="Helical" evidence="6">
    <location>
        <begin position="127"/>
        <end position="148"/>
    </location>
</feature>
<dbReference type="Pfam" id="PF13520">
    <property type="entry name" value="AA_permease_2"/>
    <property type="match status" value="1"/>
</dbReference>
<feature type="transmembrane region" description="Helical" evidence="6">
    <location>
        <begin position="240"/>
        <end position="266"/>
    </location>
</feature>
<feature type="transmembrane region" description="Helical" evidence="6">
    <location>
        <begin position="286"/>
        <end position="315"/>
    </location>
</feature>
<evidence type="ECO:0000256" key="2">
    <source>
        <dbReference type="ARBA" id="ARBA00022475"/>
    </source>
</evidence>
<sequence>MTETEEEHPTLNRVIGPGLLLLFVVGDILGTGVYALTGKVANEVGGAVWLPFLVAFVVALLTAFSYLELVTKYPRAAGAALYTHKAFGIHFLTFMVTFAVMCSGLTSASSASKAFAGNFAEAFDLSIADGFALTAIALGFIVLVALVNFRGVGESVKANVVLTCVELTGLLIVIGIGAWALGGGNGDLSRLTEFNTPPGESIALSVTAGTALAFFAMVGFEDSVNMAEETRDPVRIFPKVMLTGLCITGLIYVLVAISAVALVSPAELGEGDTPLLKVVSAGAPGFPLSIFAFITMFAVANSALINMMMASRLLYGMANEKVLPSVLGRVHRKRRTPWVGIVFTTVIAFGLIWFADLTALGGTTALLLLCVFTVVNVAVLVLRRDPVEHKHFKAPTVIPIIGALACAFLASPFSGRAAADYRVAGVLLLIGIVLWAATYAANRFVPGVITRR</sequence>
<gene>
    <name evidence="7" type="ORF">B0I29_109210</name>
</gene>
<dbReference type="PIRSF" id="PIRSF006060">
    <property type="entry name" value="AA_transporter"/>
    <property type="match status" value="1"/>
</dbReference>
<dbReference type="GO" id="GO:0022857">
    <property type="term" value="F:transmembrane transporter activity"/>
    <property type="evidence" value="ECO:0007669"/>
    <property type="project" value="InterPro"/>
</dbReference>
<evidence type="ECO:0000256" key="4">
    <source>
        <dbReference type="ARBA" id="ARBA00022989"/>
    </source>
</evidence>
<feature type="transmembrane region" description="Helical" evidence="6">
    <location>
        <begin position="361"/>
        <end position="382"/>
    </location>
</feature>
<proteinExistence type="predicted"/>
<keyword evidence="5 6" id="KW-0472">Membrane</keyword>
<feature type="transmembrane region" description="Helical" evidence="6">
    <location>
        <begin position="336"/>
        <end position="355"/>
    </location>
</feature>
<evidence type="ECO:0000256" key="6">
    <source>
        <dbReference type="SAM" id="Phobius"/>
    </source>
</evidence>
<feature type="transmembrane region" description="Helical" evidence="6">
    <location>
        <begin position="421"/>
        <end position="442"/>
    </location>
</feature>